<sequence>MKNLKWKKVGSAVLATALAGSMVLPATAYAQGEIVQLEGGTSTQTNTAPEQVFLNKYSGTVRTQNFNDNWKFYLGDASGAQTPAFDDSSWDQVNLPHDYSIDQKYSQKMEAESGYLPGGTGWYRKNFTVDESLKGKRISIDFGGVYMNATIYVNGKKLGTHPNGYTPFSFDITDNVKFGKENVIAVKVDHQTPSSRFYSGSGIYRDVDFVVTDTVHVDKNGTKIETPDLKDHADGNNVAVKVKTTVVNESENNASVKVKHTIYPKNGTAEQAVGTFETEVATVDKGKSKDVQADFTVSGVKLWSTTTPNLYTVKTEVLMDGTTVDTYETDYGFRYFDFNNNTGFSLNGQKMKLQGVCMHHDQGALGSVANDRSTERQVEILKMMGCNSIRVTHNPASDELIDACNKHGILVIDEAFDGWVAPKNSNSNDYSKWFNKKIEDGNE</sequence>
<evidence type="ECO:0000256" key="4">
    <source>
        <dbReference type="SAM" id="SignalP"/>
    </source>
</evidence>
<evidence type="ECO:0000313" key="9">
    <source>
        <dbReference type="Proteomes" id="UP000292665"/>
    </source>
</evidence>
<comment type="caution">
    <text evidence="8">The sequence shown here is derived from an EMBL/GenBank/DDBJ whole genome shotgun (WGS) entry which is preliminary data.</text>
</comment>
<keyword evidence="4" id="KW-0732">Signal</keyword>
<evidence type="ECO:0000259" key="5">
    <source>
        <dbReference type="Pfam" id="PF00703"/>
    </source>
</evidence>
<dbReference type="InterPro" id="IPR006102">
    <property type="entry name" value="Ig-like_GH2"/>
</dbReference>
<feature type="signal peptide" evidence="4">
    <location>
        <begin position="1"/>
        <end position="30"/>
    </location>
</feature>
<dbReference type="RefSeq" id="WP_173019955.1">
    <property type="nucleotide sequence ID" value="NZ_RCYR01000008.1"/>
</dbReference>
<organism evidence="8 9">
    <name type="scientific">[Ruminococcus] torques</name>
    <dbReference type="NCBI Taxonomy" id="33039"/>
    <lineage>
        <taxon>Bacteria</taxon>
        <taxon>Bacillati</taxon>
        <taxon>Bacillota</taxon>
        <taxon>Clostridia</taxon>
        <taxon>Lachnospirales</taxon>
        <taxon>Lachnospiraceae</taxon>
        <taxon>Mediterraneibacter</taxon>
    </lineage>
</organism>
<dbReference type="GO" id="GO:0005975">
    <property type="term" value="P:carbohydrate metabolic process"/>
    <property type="evidence" value="ECO:0007669"/>
    <property type="project" value="InterPro"/>
</dbReference>
<feature type="non-terminal residue" evidence="8">
    <location>
        <position position="443"/>
    </location>
</feature>
<dbReference type="PANTHER" id="PTHR42732">
    <property type="entry name" value="BETA-GALACTOSIDASE"/>
    <property type="match status" value="1"/>
</dbReference>
<accession>A0A4Q5C991</accession>
<keyword evidence="3" id="KW-0326">Glycosidase</keyword>
<feature type="chain" id="PRO_5020714697" evidence="4">
    <location>
        <begin position="31"/>
        <end position="443"/>
    </location>
</feature>
<dbReference type="Pfam" id="PF00703">
    <property type="entry name" value="Glyco_hydro_2"/>
    <property type="match status" value="1"/>
</dbReference>
<evidence type="ECO:0000256" key="2">
    <source>
        <dbReference type="ARBA" id="ARBA00022801"/>
    </source>
</evidence>
<evidence type="ECO:0000313" key="8">
    <source>
        <dbReference type="EMBL" id="RYS80524.1"/>
    </source>
</evidence>
<dbReference type="EMBL" id="RCYR01000008">
    <property type="protein sequence ID" value="RYS80524.1"/>
    <property type="molecule type" value="Genomic_DNA"/>
</dbReference>
<evidence type="ECO:0000259" key="6">
    <source>
        <dbReference type="Pfam" id="PF02836"/>
    </source>
</evidence>
<dbReference type="InterPro" id="IPR008979">
    <property type="entry name" value="Galactose-bd-like_sf"/>
</dbReference>
<dbReference type="SUPFAM" id="SSF51445">
    <property type="entry name" value="(Trans)glycosidases"/>
    <property type="match status" value="1"/>
</dbReference>
<feature type="domain" description="Glycoside hydrolase family 2 immunoglobulin-like beta-sandwich" evidence="5">
    <location>
        <begin position="224"/>
        <end position="334"/>
    </location>
</feature>
<dbReference type="SUPFAM" id="SSF49303">
    <property type="entry name" value="beta-Galactosidase/glucuronidase domain"/>
    <property type="match status" value="1"/>
</dbReference>
<gene>
    <name evidence="8" type="ORF">EAI93_05690</name>
</gene>
<dbReference type="InterPro" id="IPR017853">
    <property type="entry name" value="GH"/>
</dbReference>
<dbReference type="Pfam" id="PF02837">
    <property type="entry name" value="Glyco_hydro_2_N"/>
    <property type="match status" value="1"/>
</dbReference>
<dbReference type="GO" id="GO:0004553">
    <property type="term" value="F:hydrolase activity, hydrolyzing O-glycosyl compounds"/>
    <property type="evidence" value="ECO:0007669"/>
    <property type="project" value="InterPro"/>
</dbReference>
<dbReference type="PANTHER" id="PTHR42732:SF1">
    <property type="entry name" value="BETA-MANNOSIDASE"/>
    <property type="match status" value="1"/>
</dbReference>
<dbReference type="InterPro" id="IPR006103">
    <property type="entry name" value="Glyco_hydro_2_cat"/>
</dbReference>
<dbReference type="InterPro" id="IPR036156">
    <property type="entry name" value="Beta-gal/glucu_dom_sf"/>
</dbReference>
<proteinExistence type="inferred from homology"/>
<reference evidence="8 9" key="1">
    <citation type="journal article" date="2019" name="Science, e1252229">
        <title>Invertible promoters mediate bacterial phase variation, antibiotic resistance, and host adaptation in the gut.</title>
        <authorList>
            <person name="Jiang X."/>
            <person name="Hall A.B."/>
            <person name="Arthur T.D."/>
            <person name="Plichta D.R."/>
            <person name="Covington C.T."/>
            <person name="Poyet M."/>
            <person name="Crothers J."/>
            <person name="Moses P.L."/>
            <person name="Tolonen A.C."/>
            <person name="Vlamakis H."/>
            <person name="Alm E.J."/>
            <person name="Xavier R.J."/>
        </authorList>
    </citation>
    <scope>NUCLEOTIDE SEQUENCE [LARGE SCALE GENOMIC DNA]</scope>
    <source>
        <strain evidence="9">aa_0143</strain>
    </source>
</reference>
<dbReference type="Gene3D" id="2.60.120.260">
    <property type="entry name" value="Galactose-binding domain-like"/>
    <property type="match status" value="1"/>
</dbReference>
<evidence type="ECO:0000256" key="3">
    <source>
        <dbReference type="ARBA" id="ARBA00023295"/>
    </source>
</evidence>
<comment type="similarity">
    <text evidence="1">Belongs to the glycosyl hydrolase 2 family.</text>
</comment>
<evidence type="ECO:0000256" key="1">
    <source>
        <dbReference type="ARBA" id="ARBA00007401"/>
    </source>
</evidence>
<feature type="domain" description="Glycosyl hydrolases family 2 sugar binding" evidence="7">
    <location>
        <begin position="105"/>
        <end position="209"/>
    </location>
</feature>
<evidence type="ECO:0000259" key="7">
    <source>
        <dbReference type="Pfam" id="PF02837"/>
    </source>
</evidence>
<dbReference type="InterPro" id="IPR006104">
    <property type="entry name" value="Glyco_hydro_2_N"/>
</dbReference>
<dbReference type="InterPro" id="IPR051913">
    <property type="entry name" value="GH2_Domain-Containing"/>
</dbReference>
<dbReference type="InterPro" id="IPR013783">
    <property type="entry name" value="Ig-like_fold"/>
</dbReference>
<dbReference type="Proteomes" id="UP000292665">
    <property type="component" value="Unassembled WGS sequence"/>
</dbReference>
<dbReference type="SUPFAM" id="SSF49785">
    <property type="entry name" value="Galactose-binding domain-like"/>
    <property type="match status" value="1"/>
</dbReference>
<keyword evidence="2" id="KW-0378">Hydrolase</keyword>
<name>A0A4Q5C991_9FIRM</name>
<dbReference type="Gene3D" id="2.60.40.10">
    <property type="entry name" value="Immunoglobulins"/>
    <property type="match status" value="1"/>
</dbReference>
<dbReference type="Gene3D" id="3.20.20.80">
    <property type="entry name" value="Glycosidases"/>
    <property type="match status" value="1"/>
</dbReference>
<feature type="domain" description="Glycoside hydrolase family 2 catalytic" evidence="6">
    <location>
        <begin position="342"/>
        <end position="415"/>
    </location>
</feature>
<protein>
    <submittedName>
        <fullName evidence="8">Beta-galactosidase</fullName>
    </submittedName>
</protein>
<dbReference type="AlphaFoldDB" id="A0A4Q5C991"/>
<dbReference type="Pfam" id="PF02836">
    <property type="entry name" value="Glyco_hydro_2_C"/>
    <property type="match status" value="1"/>
</dbReference>